<proteinExistence type="predicted"/>
<evidence type="ECO:0000313" key="1">
    <source>
        <dbReference type="EnsemblMetazoa" id="GPAI006359-PA"/>
    </source>
</evidence>
<accession>A0A1A9Z7R0</accession>
<dbReference type="VEuPathDB" id="VectorBase:GPAI006359"/>
<dbReference type="Proteomes" id="UP000092445">
    <property type="component" value="Unassembled WGS sequence"/>
</dbReference>
<name>A0A1A9Z7R0_GLOPL</name>
<protein>
    <submittedName>
        <fullName evidence="1">Uncharacterized protein</fullName>
    </submittedName>
</protein>
<reference evidence="2" key="1">
    <citation type="submission" date="2014-03" db="EMBL/GenBank/DDBJ databases">
        <authorList>
            <person name="Aksoy S."/>
            <person name="Warren W."/>
            <person name="Wilson R.K."/>
        </authorList>
    </citation>
    <scope>NUCLEOTIDE SEQUENCE [LARGE SCALE GENOMIC DNA]</scope>
    <source>
        <strain evidence="2">IAEA</strain>
    </source>
</reference>
<organism evidence="1 2">
    <name type="scientific">Glossina pallidipes</name>
    <name type="common">Tsetse fly</name>
    <dbReference type="NCBI Taxonomy" id="7398"/>
    <lineage>
        <taxon>Eukaryota</taxon>
        <taxon>Metazoa</taxon>
        <taxon>Ecdysozoa</taxon>
        <taxon>Arthropoda</taxon>
        <taxon>Hexapoda</taxon>
        <taxon>Insecta</taxon>
        <taxon>Pterygota</taxon>
        <taxon>Neoptera</taxon>
        <taxon>Endopterygota</taxon>
        <taxon>Diptera</taxon>
        <taxon>Brachycera</taxon>
        <taxon>Muscomorpha</taxon>
        <taxon>Hippoboscoidea</taxon>
        <taxon>Glossinidae</taxon>
        <taxon>Glossina</taxon>
    </lineage>
</organism>
<reference evidence="1" key="2">
    <citation type="submission" date="2020-05" db="UniProtKB">
        <authorList>
            <consortium name="EnsemblMetazoa"/>
        </authorList>
    </citation>
    <scope>IDENTIFICATION</scope>
    <source>
        <strain evidence="1">IAEA</strain>
    </source>
</reference>
<sequence length="175" mass="20079">MFALILPAYKIELEKIRVHSYWPAKGRLDKQDLIFADCFVLHFIRALQRTTRHVRQEILNFKNIMKSNVTFFDNRGENISTIGVMFSKISITAATLLNLVCVHLRHSTARTYEHIRLCSETGLENKQLMALSYVILTFESSMTMTLASNAWCATQLSSAVLVSENKAGKERMYLK</sequence>
<evidence type="ECO:0000313" key="2">
    <source>
        <dbReference type="Proteomes" id="UP000092445"/>
    </source>
</evidence>
<keyword evidence="2" id="KW-1185">Reference proteome</keyword>
<dbReference type="AlphaFoldDB" id="A0A1A9Z7R0"/>
<dbReference type="EnsemblMetazoa" id="GPAI006359-RA">
    <property type="protein sequence ID" value="GPAI006359-PA"/>
    <property type="gene ID" value="GPAI006359"/>
</dbReference>